<evidence type="ECO:0000313" key="2">
    <source>
        <dbReference type="EMBL" id="KAG2568293.1"/>
    </source>
</evidence>
<dbReference type="AlphaFoldDB" id="A0A8T0Q2E8"/>
<proteinExistence type="predicted"/>
<protein>
    <submittedName>
        <fullName evidence="2">Uncharacterized protein</fullName>
    </submittedName>
</protein>
<evidence type="ECO:0000256" key="1">
    <source>
        <dbReference type="SAM" id="MobiDB-lite"/>
    </source>
</evidence>
<dbReference type="Proteomes" id="UP000823388">
    <property type="component" value="Chromosome 7N"/>
</dbReference>
<gene>
    <name evidence="2" type="ORF">PVAP13_7NG307400</name>
</gene>
<organism evidence="2 3">
    <name type="scientific">Panicum virgatum</name>
    <name type="common">Blackwell switchgrass</name>
    <dbReference type="NCBI Taxonomy" id="38727"/>
    <lineage>
        <taxon>Eukaryota</taxon>
        <taxon>Viridiplantae</taxon>
        <taxon>Streptophyta</taxon>
        <taxon>Embryophyta</taxon>
        <taxon>Tracheophyta</taxon>
        <taxon>Spermatophyta</taxon>
        <taxon>Magnoliopsida</taxon>
        <taxon>Liliopsida</taxon>
        <taxon>Poales</taxon>
        <taxon>Poaceae</taxon>
        <taxon>PACMAD clade</taxon>
        <taxon>Panicoideae</taxon>
        <taxon>Panicodae</taxon>
        <taxon>Paniceae</taxon>
        <taxon>Panicinae</taxon>
        <taxon>Panicum</taxon>
        <taxon>Panicum sect. Hiantes</taxon>
    </lineage>
</organism>
<feature type="region of interest" description="Disordered" evidence="1">
    <location>
        <begin position="1"/>
        <end position="77"/>
    </location>
</feature>
<feature type="compositionally biased region" description="Pro residues" evidence="1">
    <location>
        <begin position="13"/>
        <end position="22"/>
    </location>
</feature>
<feature type="compositionally biased region" description="Basic residues" evidence="1">
    <location>
        <begin position="1"/>
        <end position="12"/>
    </location>
</feature>
<keyword evidence="3" id="KW-1185">Reference proteome</keyword>
<reference evidence="2" key="1">
    <citation type="submission" date="2020-05" db="EMBL/GenBank/DDBJ databases">
        <title>WGS assembly of Panicum virgatum.</title>
        <authorList>
            <person name="Lovell J.T."/>
            <person name="Jenkins J."/>
            <person name="Shu S."/>
            <person name="Juenger T.E."/>
            <person name="Schmutz J."/>
        </authorList>
    </citation>
    <scope>NUCLEOTIDE SEQUENCE</scope>
    <source>
        <strain evidence="2">AP13</strain>
    </source>
</reference>
<name>A0A8T0Q2E8_PANVG</name>
<dbReference type="EMBL" id="CM029050">
    <property type="protein sequence ID" value="KAG2568293.1"/>
    <property type="molecule type" value="Genomic_DNA"/>
</dbReference>
<feature type="compositionally biased region" description="Basic residues" evidence="1">
    <location>
        <begin position="60"/>
        <end position="73"/>
    </location>
</feature>
<sequence>MRASRHRLRSRKPPPLGRPNPSPLASSTGEGSRRSRDAAGRRATASGWLLGLSRRDLPRGRARPNPGRRRRLSERRAAAGCLRPAAPPVLRMAILVARMAL</sequence>
<evidence type="ECO:0000313" key="3">
    <source>
        <dbReference type="Proteomes" id="UP000823388"/>
    </source>
</evidence>
<accession>A0A8T0Q2E8</accession>
<comment type="caution">
    <text evidence="2">The sequence shown here is derived from an EMBL/GenBank/DDBJ whole genome shotgun (WGS) entry which is preliminary data.</text>
</comment>
<feature type="compositionally biased region" description="Basic and acidic residues" evidence="1">
    <location>
        <begin position="31"/>
        <end position="40"/>
    </location>
</feature>